<dbReference type="Proteomes" id="UP000215902">
    <property type="component" value="Unassembled WGS sequence"/>
</dbReference>
<accession>A0A267FAY9</accession>
<reference evidence="1 2" key="1">
    <citation type="submission" date="2017-06" db="EMBL/GenBank/DDBJ databases">
        <title>A platform for efficient transgenesis in Macrostomum lignano, a flatworm model organism for stem cell research.</title>
        <authorList>
            <person name="Berezikov E."/>
        </authorList>
    </citation>
    <scope>NUCLEOTIDE SEQUENCE [LARGE SCALE GENOMIC DNA]</scope>
    <source>
        <strain evidence="1">DV1</strain>
        <tissue evidence="1">Whole organism</tissue>
    </source>
</reference>
<dbReference type="OrthoDB" id="192915at2759"/>
<sequence length="54" mass="6444">PRKSRQISRWLQKMWGLVTMTRDDGKPVDMEQIDADPGLGNWLRMRCEELLDDR</sequence>
<proteinExistence type="predicted"/>
<name>A0A267FAY9_9PLAT</name>
<evidence type="ECO:0000313" key="1">
    <source>
        <dbReference type="EMBL" id="PAA70317.1"/>
    </source>
</evidence>
<dbReference type="AlphaFoldDB" id="A0A267FAY9"/>
<comment type="caution">
    <text evidence="1">The sequence shown here is derived from an EMBL/GenBank/DDBJ whole genome shotgun (WGS) entry which is preliminary data.</text>
</comment>
<organism evidence="1 2">
    <name type="scientific">Macrostomum lignano</name>
    <dbReference type="NCBI Taxonomy" id="282301"/>
    <lineage>
        <taxon>Eukaryota</taxon>
        <taxon>Metazoa</taxon>
        <taxon>Spiralia</taxon>
        <taxon>Lophotrochozoa</taxon>
        <taxon>Platyhelminthes</taxon>
        <taxon>Rhabditophora</taxon>
        <taxon>Macrostomorpha</taxon>
        <taxon>Macrostomida</taxon>
        <taxon>Macrostomidae</taxon>
        <taxon>Macrostomum</taxon>
    </lineage>
</organism>
<keyword evidence="2" id="KW-1185">Reference proteome</keyword>
<feature type="non-terminal residue" evidence="1">
    <location>
        <position position="1"/>
    </location>
</feature>
<protein>
    <submittedName>
        <fullName evidence="1">Uncharacterized protein</fullName>
    </submittedName>
</protein>
<evidence type="ECO:0000313" key="2">
    <source>
        <dbReference type="Proteomes" id="UP000215902"/>
    </source>
</evidence>
<dbReference type="EMBL" id="NIVC01001249">
    <property type="protein sequence ID" value="PAA70317.1"/>
    <property type="molecule type" value="Genomic_DNA"/>
</dbReference>
<gene>
    <name evidence="1" type="ORF">BOX15_Mlig000048g3</name>
</gene>